<keyword evidence="2" id="KW-1133">Transmembrane helix</keyword>
<dbReference type="Proteomes" id="UP000501451">
    <property type="component" value="Chromosome"/>
</dbReference>
<accession>A0A6G7KAB7</accession>
<evidence type="ECO:0000259" key="3">
    <source>
        <dbReference type="Pfam" id="PF02517"/>
    </source>
</evidence>
<gene>
    <name evidence="4" type="ORF">G7057_06955</name>
</gene>
<dbReference type="InterPro" id="IPR052710">
    <property type="entry name" value="CAAX_protease"/>
</dbReference>
<dbReference type="KEGG" id="jar:G7057_06955"/>
<feature type="transmembrane region" description="Helical" evidence="2">
    <location>
        <begin position="41"/>
        <end position="58"/>
    </location>
</feature>
<dbReference type="RefSeq" id="WP_166162291.1">
    <property type="nucleotide sequence ID" value="NZ_CP049740.1"/>
</dbReference>
<dbReference type="PANTHER" id="PTHR36435">
    <property type="entry name" value="SLR1288 PROTEIN"/>
    <property type="match status" value="1"/>
</dbReference>
<dbReference type="Pfam" id="PF02517">
    <property type="entry name" value="Rce1-like"/>
    <property type="match status" value="1"/>
</dbReference>
<reference evidence="4 5" key="1">
    <citation type="journal article" date="2017" name="Int. J. Syst. Evol. Microbiol.">
        <title>Jeotgalibaca porci sp. nov. and Jeotgalibaca arthritidis sp. nov., isolated from pigs, and emended description of the genus Jeotgalibaca.</title>
        <authorList>
            <person name="Zamora L."/>
            <person name="Perez-Sancho M."/>
            <person name="Dominguez L."/>
            <person name="Fernandez-Garayzabal J.F."/>
            <person name="Vela A.I."/>
        </authorList>
    </citation>
    <scope>NUCLEOTIDE SEQUENCE [LARGE SCALE GENOMIC DNA]</scope>
    <source>
        <strain evidence="4 5">CECT 9157</strain>
    </source>
</reference>
<keyword evidence="4" id="KW-0378">Hydrolase</keyword>
<evidence type="ECO:0000256" key="1">
    <source>
        <dbReference type="ARBA" id="ARBA00009067"/>
    </source>
</evidence>
<keyword evidence="4" id="KW-0645">Protease</keyword>
<feature type="transmembrane region" description="Helical" evidence="2">
    <location>
        <begin position="124"/>
        <end position="143"/>
    </location>
</feature>
<organism evidence="4 5">
    <name type="scientific">Jeotgalibaca arthritidis</name>
    <dbReference type="NCBI Taxonomy" id="1868794"/>
    <lineage>
        <taxon>Bacteria</taxon>
        <taxon>Bacillati</taxon>
        <taxon>Bacillota</taxon>
        <taxon>Bacilli</taxon>
        <taxon>Lactobacillales</taxon>
        <taxon>Carnobacteriaceae</taxon>
        <taxon>Jeotgalibaca</taxon>
    </lineage>
</organism>
<feature type="transmembrane region" description="Helical" evidence="2">
    <location>
        <begin position="178"/>
        <end position="193"/>
    </location>
</feature>
<keyword evidence="5" id="KW-1185">Reference proteome</keyword>
<sequence>MKKKLSTATKIIFVYIAAQLLPLPLMFLFLENRQIEMRLNLTILFAFLGTIGMILLNRTKEWTPSTELTDKPSAPTKKIVLWGLIGFVGSIVLQIVTSLIEMAVFNVSSESVNTQTLLDTASDYPFLIFMIVLFGPIMEEFVFRKAIFAQLSSSSVGIVGSAVISSLLFAFIHFDGHMLVYGSLGLWFCYLYFKTNNIFTPIMAHALMNAYASLPLYFPELFQ</sequence>
<dbReference type="GO" id="GO:0006508">
    <property type="term" value="P:proteolysis"/>
    <property type="evidence" value="ECO:0007669"/>
    <property type="project" value="UniProtKB-KW"/>
</dbReference>
<feature type="domain" description="CAAX prenyl protease 2/Lysostaphin resistance protein A-like" evidence="3">
    <location>
        <begin position="125"/>
        <end position="210"/>
    </location>
</feature>
<dbReference type="GO" id="GO:0080120">
    <property type="term" value="P:CAAX-box protein maturation"/>
    <property type="evidence" value="ECO:0007669"/>
    <property type="project" value="UniProtKB-ARBA"/>
</dbReference>
<dbReference type="GO" id="GO:0008237">
    <property type="term" value="F:metallopeptidase activity"/>
    <property type="evidence" value="ECO:0007669"/>
    <property type="project" value="UniProtKB-KW"/>
</dbReference>
<keyword evidence="4" id="KW-0482">Metalloprotease</keyword>
<comment type="similarity">
    <text evidence="1">Belongs to the UPF0177 family.</text>
</comment>
<feature type="transmembrane region" description="Helical" evidence="2">
    <location>
        <begin position="12"/>
        <end position="29"/>
    </location>
</feature>
<evidence type="ECO:0000313" key="4">
    <source>
        <dbReference type="EMBL" id="QII82196.1"/>
    </source>
</evidence>
<dbReference type="PANTHER" id="PTHR36435:SF6">
    <property type="entry name" value="ABORTIVE INFECTION PROTEIN"/>
    <property type="match status" value="1"/>
</dbReference>
<dbReference type="AlphaFoldDB" id="A0A6G7KAB7"/>
<evidence type="ECO:0000313" key="5">
    <source>
        <dbReference type="Proteomes" id="UP000501451"/>
    </source>
</evidence>
<dbReference type="EMBL" id="CP049740">
    <property type="protein sequence ID" value="QII82196.1"/>
    <property type="molecule type" value="Genomic_DNA"/>
</dbReference>
<protein>
    <submittedName>
        <fullName evidence="4">CPBP family intramembrane metalloprotease</fullName>
    </submittedName>
</protein>
<feature type="transmembrane region" description="Helical" evidence="2">
    <location>
        <begin position="79"/>
        <end position="104"/>
    </location>
</feature>
<dbReference type="InterPro" id="IPR003675">
    <property type="entry name" value="Rce1/LyrA-like_dom"/>
</dbReference>
<dbReference type="GO" id="GO:0004175">
    <property type="term" value="F:endopeptidase activity"/>
    <property type="evidence" value="ECO:0007669"/>
    <property type="project" value="UniProtKB-ARBA"/>
</dbReference>
<keyword evidence="2" id="KW-0812">Transmembrane</keyword>
<proteinExistence type="inferred from homology"/>
<feature type="transmembrane region" description="Helical" evidence="2">
    <location>
        <begin position="155"/>
        <end position="172"/>
    </location>
</feature>
<name>A0A6G7KAB7_9LACT</name>
<keyword evidence="2" id="KW-0472">Membrane</keyword>
<evidence type="ECO:0000256" key="2">
    <source>
        <dbReference type="SAM" id="Phobius"/>
    </source>
</evidence>